<proteinExistence type="predicted"/>
<dbReference type="EMBL" id="FQUO01000007">
    <property type="protein sequence ID" value="SHF38448.1"/>
    <property type="molecule type" value="Genomic_DNA"/>
</dbReference>
<evidence type="ECO:0000313" key="2">
    <source>
        <dbReference type="Proteomes" id="UP000184368"/>
    </source>
</evidence>
<dbReference type="Proteomes" id="UP000184368">
    <property type="component" value="Unassembled WGS sequence"/>
</dbReference>
<reference evidence="1 2" key="1">
    <citation type="submission" date="2016-11" db="EMBL/GenBank/DDBJ databases">
        <authorList>
            <person name="Jaros S."/>
            <person name="Januszkiewicz K."/>
            <person name="Wedrychowicz H."/>
        </authorList>
    </citation>
    <scope>NUCLEOTIDE SEQUENCE [LARGE SCALE GENOMIC DNA]</scope>
    <source>
        <strain evidence="1 2">DSM 26897</strain>
    </source>
</reference>
<dbReference type="STRING" id="1302690.BUE76_16870"/>
<dbReference type="PROSITE" id="PS51257">
    <property type="entry name" value="PROKAR_LIPOPROTEIN"/>
    <property type="match status" value="1"/>
</dbReference>
<protein>
    <submittedName>
        <fullName evidence="1">Uncharacterized protein</fullName>
    </submittedName>
</protein>
<dbReference type="AlphaFoldDB" id="A0A1M5B7M2"/>
<keyword evidence="2" id="KW-1185">Reference proteome</keyword>
<evidence type="ECO:0000313" key="1">
    <source>
        <dbReference type="EMBL" id="SHF38448.1"/>
    </source>
</evidence>
<name>A0A1M5B7M2_9BACT</name>
<dbReference type="RefSeq" id="WP_143157292.1">
    <property type="nucleotide sequence ID" value="NZ_FQUO01000007.1"/>
</dbReference>
<sequence>MRLFFLLALLTVAGTGCGQQPQWRFIGTIQDHNIPLGDTTITARLTVYNDTLFPFFLHLHHNEATADSTLHQYLGEQGGAVLMLLNNRQRNLSFTLSGKRFLADPNRIFTDSGTRQSLQLLSVYDSASASALKDFATQVLALIPNSIPLIAVHNNTDKAYSILSYTANGALAKDAALVYRNPSMDADDFVLTTHEGLFQYLKSNRINAVLQHNTLAGDDGSLSIVLGRKGHFYINIEAEHGHGKTQRALINQVAAFVRQHLSAME</sequence>
<organism evidence="1 2">
    <name type="scientific">Cnuella takakiae</name>
    <dbReference type="NCBI Taxonomy" id="1302690"/>
    <lineage>
        <taxon>Bacteria</taxon>
        <taxon>Pseudomonadati</taxon>
        <taxon>Bacteroidota</taxon>
        <taxon>Chitinophagia</taxon>
        <taxon>Chitinophagales</taxon>
        <taxon>Chitinophagaceae</taxon>
        <taxon>Cnuella</taxon>
    </lineage>
</organism>
<dbReference type="OrthoDB" id="746143at2"/>
<gene>
    <name evidence="1" type="ORF">SAMN05444008_107181</name>
</gene>
<accession>A0A1M5B7M2</accession>